<evidence type="ECO:0000313" key="3">
    <source>
        <dbReference type="Proteomes" id="UP000763088"/>
    </source>
</evidence>
<dbReference type="SMART" id="SM00530">
    <property type="entry name" value="HTH_XRE"/>
    <property type="match status" value="1"/>
</dbReference>
<reference evidence="2" key="1">
    <citation type="submission" date="2019-04" db="EMBL/GenBank/DDBJ databases">
        <title>Evolution of Biomass-Degrading Anaerobic Consortia Revealed by Metagenomics.</title>
        <authorList>
            <person name="Peng X."/>
        </authorList>
    </citation>
    <scope>NUCLEOTIDE SEQUENCE</scope>
    <source>
        <strain evidence="2">SIG141</strain>
    </source>
</reference>
<dbReference type="SUPFAM" id="SSF47413">
    <property type="entry name" value="lambda repressor-like DNA-binding domains"/>
    <property type="match status" value="1"/>
</dbReference>
<dbReference type="Gene3D" id="1.10.260.40">
    <property type="entry name" value="lambda repressor-like DNA-binding domains"/>
    <property type="match status" value="1"/>
</dbReference>
<dbReference type="EMBL" id="SUYD01000002">
    <property type="protein sequence ID" value="MBE6265235.1"/>
    <property type="molecule type" value="Genomic_DNA"/>
</dbReference>
<protein>
    <submittedName>
        <fullName evidence="2">Helix-turn-helix domain-containing protein</fullName>
    </submittedName>
</protein>
<dbReference type="Pfam" id="PF01381">
    <property type="entry name" value="HTH_3"/>
    <property type="match status" value="1"/>
</dbReference>
<organism evidence="2 3">
    <name type="scientific">Xylanibacter ruminicola</name>
    <name type="common">Prevotella ruminicola</name>
    <dbReference type="NCBI Taxonomy" id="839"/>
    <lineage>
        <taxon>Bacteria</taxon>
        <taxon>Pseudomonadati</taxon>
        <taxon>Bacteroidota</taxon>
        <taxon>Bacteroidia</taxon>
        <taxon>Bacteroidales</taxon>
        <taxon>Prevotellaceae</taxon>
        <taxon>Xylanibacter</taxon>
    </lineage>
</organism>
<name>A0A928GHQ4_XYLRU</name>
<dbReference type="GO" id="GO:0003677">
    <property type="term" value="F:DNA binding"/>
    <property type="evidence" value="ECO:0007669"/>
    <property type="project" value="InterPro"/>
</dbReference>
<comment type="caution">
    <text evidence="2">The sequence shown here is derived from an EMBL/GenBank/DDBJ whole genome shotgun (WGS) entry which is preliminary data.</text>
</comment>
<dbReference type="PROSITE" id="PS50943">
    <property type="entry name" value="HTH_CROC1"/>
    <property type="match status" value="1"/>
</dbReference>
<evidence type="ECO:0000259" key="1">
    <source>
        <dbReference type="PROSITE" id="PS50943"/>
    </source>
</evidence>
<dbReference type="AlphaFoldDB" id="A0A928GHQ4"/>
<dbReference type="CDD" id="cd00093">
    <property type="entry name" value="HTH_XRE"/>
    <property type="match status" value="1"/>
</dbReference>
<gene>
    <name evidence="2" type="ORF">E7102_01995</name>
</gene>
<dbReference type="Proteomes" id="UP000763088">
    <property type="component" value="Unassembled WGS sequence"/>
</dbReference>
<sequence>MTQIKNEMQYKAACDRINELLKIVGNDTPADDKNMLELDLISDLVADYEEEHYPIAAPTLIETIKLRLYEMGITQTKLAEMLGLSTARVSEIMTGKSEPSLKIGREISKKLNIDPAIVLGV</sequence>
<dbReference type="InterPro" id="IPR001387">
    <property type="entry name" value="Cro/C1-type_HTH"/>
</dbReference>
<evidence type="ECO:0000313" key="2">
    <source>
        <dbReference type="EMBL" id="MBE6265235.1"/>
    </source>
</evidence>
<accession>A0A928GHQ4</accession>
<proteinExistence type="predicted"/>
<dbReference type="InterPro" id="IPR010982">
    <property type="entry name" value="Lambda_DNA-bd_dom_sf"/>
</dbReference>
<feature type="domain" description="HTH cro/C1-type" evidence="1">
    <location>
        <begin position="70"/>
        <end position="118"/>
    </location>
</feature>